<protein>
    <submittedName>
        <fullName evidence="1">Uncharacterized protein</fullName>
    </submittedName>
</protein>
<accession>A0ACB8ZPK5</accession>
<keyword evidence="2" id="KW-1185">Reference proteome</keyword>
<dbReference type="EMBL" id="CM042016">
    <property type="protein sequence ID" value="KAI3699752.1"/>
    <property type="molecule type" value="Genomic_DNA"/>
</dbReference>
<evidence type="ECO:0000313" key="2">
    <source>
        <dbReference type="Proteomes" id="UP001055811"/>
    </source>
</evidence>
<dbReference type="Proteomes" id="UP001055811">
    <property type="component" value="Linkage Group LG08"/>
</dbReference>
<name>A0ACB8ZPK5_CICIN</name>
<reference evidence="1 2" key="2">
    <citation type="journal article" date="2022" name="Mol. Ecol. Resour.">
        <title>The genomes of chicory, endive, great burdock and yacon provide insights into Asteraceae paleo-polyploidization history and plant inulin production.</title>
        <authorList>
            <person name="Fan W."/>
            <person name="Wang S."/>
            <person name="Wang H."/>
            <person name="Wang A."/>
            <person name="Jiang F."/>
            <person name="Liu H."/>
            <person name="Zhao H."/>
            <person name="Xu D."/>
            <person name="Zhang Y."/>
        </authorList>
    </citation>
    <scope>NUCLEOTIDE SEQUENCE [LARGE SCALE GENOMIC DNA]</scope>
    <source>
        <strain evidence="2">cv. Punajuju</strain>
        <tissue evidence="1">Leaves</tissue>
    </source>
</reference>
<proteinExistence type="predicted"/>
<reference evidence="2" key="1">
    <citation type="journal article" date="2022" name="Mol. Ecol. Resour.">
        <title>The genomes of chicory, endive, great burdock and yacon provide insights into Asteraceae palaeo-polyploidization history and plant inulin production.</title>
        <authorList>
            <person name="Fan W."/>
            <person name="Wang S."/>
            <person name="Wang H."/>
            <person name="Wang A."/>
            <person name="Jiang F."/>
            <person name="Liu H."/>
            <person name="Zhao H."/>
            <person name="Xu D."/>
            <person name="Zhang Y."/>
        </authorList>
    </citation>
    <scope>NUCLEOTIDE SEQUENCE [LARGE SCALE GENOMIC DNA]</scope>
    <source>
        <strain evidence="2">cv. Punajuju</strain>
    </source>
</reference>
<comment type="caution">
    <text evidence="1">The sequence shown here is derived from an EMBL/GenBank/DDBJ whole genome shotgun (WGS) entry which is preliminary data.</text>
</comment>
<evidence type="ECO:0000313" key="1">
    <source>
        <dbReference type="EMBL" id="KAI3699752.1"/>
    </source>
</evidence>
<gene>
    <name evidence="1" type="ORF">L2E82_44253</name>
</gene>
<sequence>MVSCEEITDMRDMASARVFVEDLGLLLKECKANIISETNKAFMDEHGKPLVEMHWACELQWIDLKVIMAVIHEKQIEALETLFMMGCIYHKYPPKSETHPLIAWLRDMRSVFWHIAQFINQLSASKRAEMLQMFLSMCQDAVILTNTMIGWMKTIEMIEDINALMI</sequence>
<organism evidence="1 2">
    <name type="scientific">Cichorium intybus</name>
    <name type="common">Chicory</name>
    <dbReference type="NCBI Taxonomy" id="13427"/>
    <lineage>
        <taxon>Eukaryota</taxon>
        <taxon>Viridiplantae</taxon>
        <taxon>Streptophyta</taxon>
        <taxon>Embryophyta</taxon>
        <taxon>Tracheophyta</taxon>
        <taxon>Spermatophyta</taxon>
        <taxon>Magnoliopsida</taxon>
        <taxon>eudicotyledons</taxon>
        <taxon>Gunneridae</taxon>
        <taxon>Pentapetalae</taxon>
        <taxon>asterids</taxon>
        <taxon>campanulids</taxon>
        <taxon>Asterales</taxon>
        <taxon>Asteraceae</taxon>
        <taxon>Cichorioideae</taxon>
        <taxon>Cichorieae</taxon>
        <taxon>Cichoriinae</taxon>
        <taxon>Cichorium</taxon>
    </lineage>
</organism>